<proteinExistence type="predicted"/>
<reference evidence="2" key="1">
    <citation type="submission" date="2020-07" db="EMBL/GenBank/DDBJ databases">
        <authorList>
            <person name="Lin J."/>
        </authorList>
    </citation>
    <scope>NUCLEOTIDE SEQUENCE</scope>
</reference>
<accession>A0A6V7PHV5</accession>
<feature type="compositionally biased region" description="Basic residues" evidence="1">
    <location>
        <begin position="193"/>
        <end position="203"/>
    </location>
</feature>
<dbReference type="GO" id="GO:0050821">
    <property type="term" value="P:protein stabilization"/>
    <property type="evidence" value="ECO:0007669"/>
    <property type="project" value="TreeGrafter"/>
</dbReference>
<protein>
    <recommendedName>
        <fullName evidence="3">BAG family molecular chaperone regulator 1</fullName>
    </recommendedName>
</protein>
<dbReference type="InterPro" id="IPR029071">
    <property type="entry name" value="Ubiquitin-like_domsf"/>
</dbReference>
<dbReference type="GO" id="GO:0005737">
    <property type="term" value="C:cytoplasm"/>
    <property type="evidence" value="ECO:0007669"/>
    <property type="project" value="TreeGrafter"/>
</dbReference>
<gene>
    <name evidence="2" type="ORF">CB5_LOCUS13595</name>
</gene>
<feature type="region of interest" description="Disordered" evidence="1">
    <location>
        <begin position="1"/>
        <end position="24"/>
    </location>
</feature>
<dbReference type="PANTHER" id="PTHR12329">
    <property type="entry name" value="BCL2-ASSOCIATED ATHANOGENE"/>
    <property type="match status" value="1"/>
</dbReference>
<organism evidence="2">
    <name type="scientific">Ananas comosus var. bracteatus</name>
    <name type="common">red pineapple</name>
    <dbReference type="NCBI Taxonomy" id="296719"/>
    <lineage>
        <taxon>Eukaryota</taxon>
        <taxon>Viridiplantae</taxon>
        <taxon>Streptophyta</taxon>
        <taxon>Embryophyta</taxon>
        <taxon>Tracheophyta</taxon>
        <taxon>Spermatophyta</taxon>
        <taxon>Magnoliopsida</taxon>
        <taxon>Liliopsida</taxon>
        <taxon>Poales</taxon>
        <taxon>Bromeliaceae</taxon>
        <taxon>Bromelioideae</taxon>
        <taxon>Ananas</taxon>
    </lineage>
</organism>
<dbReference type="SUPFAM" id="SSF54236">
    <property type="entry name" value="Ubiquitin-like"/>
    <property type="match status" value="1"/>
</dbReference>
<name>A0A6V7PHV5_ANACO</name>
<sequence>MMRSWAKTGTAAAAFSSPKPPPAAAELEDKWEVRPSGLLVQKRHSVSEGLPAIRVKVKHAGVHHEIYISPQATFAEEDGVGADGLHPEDQKLVFKHRERDSKSFLDICGVKDRSKIVLLEDPSAQARRLLQLRRTANLHKAARSVSRIGLDVDKLASEVLDRCLLWTALRGKAEGRGGRRDPSDGDAHERAHQVGRRPRRRRRQGAEANAVELISSKVERVQKYVATLDAIKNKNEQIDLTPNWEQFDLLSSMPSTSSAASTATASAAAPFRGLIGSSSEIGGERNIPPT</sequence>
<dbReference type="EMBL" id="LR862148">
    <property type="protein sequence ID" value="CAD1830384.1"/>
    <property type="molecule type" value="Genomic_DNA"/>
</dbReference>
<evidence type="ECO:0008006" key="3">
    <source>
        <dbReference type="Google" id="ProtNLM"/>
    </source>
</evidence>
<dbReference type="Gene3D" id="3.10.20.90">
    <property type="entry name" value="Phosphatidylinositol 3-kinase Catalytic Subunit, Chain A, domain 1"/>
    <property type="match status" value="1"/>
</dbReference>
<dbReference type="InterPro" id="IPR039773">
    <property type="entry name" value="BAG_chaperone_regulator"/>
</dbReference>
<dbReference type="GO" id="GO:0051087">
    <property type="term" value="F:protein-folding chaperone binding"/>
    <property type="evidence" value="ECO:0007669"/>
    <property type="project" value="InterPro"/>
</dbReference>
<evidence type="ECO:0000256" key="1">
    <source>
        <dbReference type="SAM" id="MobiDB-lite"/>
    </source>
</evidence>
<dbReference type="PANTHER" id="PTHR12329:SF11">
    <property type="entry name" value="BAG FAMILY MOLECULAR CHAPERONE REGULATOR 1"/>
    <property type="match status" value="1"/>
</dbReference>
<evidence type="ECO:0000313" key="2">
    <source>
        <dbReference type="EMBL" id="CAD1830384.1"/>
    </source>
</evidence>
<feature type="compositionally biased region" description="Basic and acidic residues" evidence="1">
    <location>
        <begin position="173"/>
        <end position="192"/>
    </location>
</feature>
<dbReference type="GO" id="GO:0000774">
    <property type="term" value="F:adenyl-nucleotide exchange factor activity"/>
    <property type="evidence" value="ECO:0007669"/>
    <property type="project" value="TreeGrafter"/>
</dbReference>
<feature type="region of interest" description="Disordered" evidence="1">
    <location>
        <begin position="173"/>
        <end position="207"/>
    </location>
</feature>
<dbReference type="AlphaFoldDB" id="A0A6V7PHV5"/>